<dbReference type="EMBL" id="JALLPJ020001388">
    <property type="protein sequence ID" value="KAL3766222.1"/>
    <property type="molecule type" value="Genomic_DNA"/>
</dbReference>
<feature type="region of interest" description="Disordered" evidence="1">
    <location>
        <begin position="33"/>
        <end position="68"/>
    </location>
</feature>
<name>A0ABD3MVF0_9STRA</name>
<proteinExistence type="predicted"/>
<dbReference type="AlphaFoldDB" id="A0ABD3MVF0"/>
<organism evidence="2 3">
    <name type="scientific">Cyclotella atomus</name>
    <dbReference type="NCBI Taxonomy" id="382360"/>
    <lineage>
        <taxon>Eukaryota</taxon>
        <taxon>Sar</taxon>
        <taxon>Stramenopiles</taxon>
        <taxon>Ochrophyta</taxon>
        <taxon>Bacillariophyta</taxon>
        <taxon>Coscinodiscophyceae</taxon>
        <taxon>Thalassiosirophycidae</taxon>
        <taxon>Stephanodiscales</taxon>
        <taxon>Stephanodiscaceae</taxon>
        <taxon>Cyclotella</taxon>
    </lineage>
</organism>
<feature type="compositionally biased region" description="Basic residues" evidence="1">
    <location>
        <begin position="177"/>
        <end position="200"/>
    </location>
</feature>
<feature type="compositionally biased region" description="Basic and acidic residues" evidence="1">
    <location>
        <begin position="201"/>
        <end position="223"/>
    </location>
</feature>
<comment type="caution">
    <text evidence="2">The sequence shown here is derived from an EMBL/GenBank/DDBJ whole genome shotgun (WGS) entry which is preliminary data.</text>
</comment>
<evidence type="ECO:0000256" key="1">
    <source>
        <dbReference type="SAM" id="MobiDB-lite"/>
    </source>
</evidence>
<dbReference type="Proteomes" id="UP001530400">
    <property type="component" value="Unassembled WGS sequence"/>
</dbReference>
<keyword evidence="3" id="KW-1185">Reference proteome</keyword>
<feature type="compositionally biased region" description="Low complexity" evidence="1">
    <location>
        <begin position="45"/>
        <end position="62"/>
    </location>
</feature>
<sequence>MEEPPRIENVTSSRGVSLSDAGSILDSFINTLDSQGQGASQPIDAKPSTPAKAAAGTSSTAAVTPRKTRAELEEESILKQFDLLSKQNTGLVSDDTYERLKLIRDSIVGEVEGRVLKPSLLKKKEAVESNGVDEFDEHRYNAYNEDDQEVDESQQFINELEEVEQELVAREEESRRSAKKAKKEKKSAKKAKKEAKKKRKQDSLRESEAGGVSEKRIKLEDDS</sequence>
<feature type="region of interest" description="Disordered" evidence="1">
    <location>
        <begin position="167"/>
        <end position="223"/>
    </location>
</feature>
<accession>A0ABD3MVF0</accession>
<gene>
    <name evidence="2" type="ORF">ACHAWO_012224</name>
</gene>
<evidence type="ECO:0000313" key="3">
    <source>
        <dbReference type="Proteomes" id="UP001530400"/>
    </source>
</evidence>
<feature type="compositionally biased region" description="Basic and acidic residues" evidence="1">
    <location>
        <begin position="167"/>
        <end position="176"/>
    </location>
</feature>
<protein>
    <submittedName>
        <fullName evidence="2">Uncharacterized protein</fullName>
    </submittedName>
</protein>
<reference evidence="2 3" key="1">
    <citation type="submission" date="2024-10" db="EMBL/GenBank/DDBJ databases">
        <title>Updated reference genomes for cyclostephanoid diatoms.</title>
        <authorList>
            <person name="Roberts W.R."/>
            <person name="Alverson A.J."/>
        </authorList>
    </citation>
    <scope>NUCLEOTIDE SEQUENCE [LARGE SCALE GENOMIC DNA]</scope>
    <source>
        <strain evidence="2 3">AJA010-31</strain>
    </source>
</reference>
<evidence type="ECO:0000313" key="2">
    <source>
        <dbReference type="EMBL" id="KAL3766222.1"/>
    </source>
</evidence>